<dbReference type="RefSeq" id="XP_005764963.1">
    <property type="nucleotide sequence ID" value="XM_005764906.1"/>
</dbReference>
<reference evidence="3" key="2">
    <citation type="submission" date="2024-10" db="UniProtKB">
        <authorList>
            <consortium name="EnsemblProtists"/>
        </authorList>
    </citation>
    <scope>IDENTIFICATION</scope>
</reference>
<evidence type="ECO:0000313" key="4">
    <source>
        <dbReference type="Proteomes" id="UP000013827"/>
    </source>
</evidence>
<organism evidence="3 4">
    <name type="scientific">Emiliania huxleyi (strain CCMP1516)</name>
    <dbReference type="NCBI Taxonomy" id="280463"/>
    <lineage>
        <taxon>Eukaryota</taxon>
        <taxon>Haptista</taxon>
        <taxon>Haptophyta</taxon>
        <taxon>Prymnesiophyceae</taxon>
        <taxon>Isochrysidales</taxon>
        <taxon>Noelaerhabdaceae</taxon>
        <taxon>Emiliania</taxon>
    </lineage>
</organism>
<feature type="compositionally biased region" description="Low complexity" evidence="2">
    <location>
        <begin position="123"/>
        <end position="132"/>
    </location>
</feature>
<dbReference type="HOGENOM" id="CLU_1252666_0_0_1"/>
<dbReference type="GeneID" id="17258683"/>
<dbReference type="GO" id="GO:0030687">
    <property type="term" value="C:preribosome, large subunit precursor"/>
    <property type="evidence" value="ECO:0007669"/>
    <property type="project" value="TreeGrafter"/>
</dbReference>
<dbReference type="GO" id="GO:0000470">
    <property type="term" value="P:maturation of LSU-rRNA"/>
    <property type="evidence" value="ECO:0007669"/>
    <property type="project" value="TreeGrafter"/>
</dbReference>
<comment type="similarity">
    <text evidence="1">Belongs to the RRP15 family.</text>
</comment>
<dbReference type="STRING" id="2903.R1DUY4"/>
<feature type="region of interest" description="Disordered" evidence="2">
    <location>
        <begin position="103"/>
        <end position="132"/>
    </location>
</feature>
<dbReference type="PANTHER" id="PTHR13245">
    <property type="entry name" value="RRP15-LIKE PROTEIN"/>
    <property type="match status" value="1"/>
</dbReference>
<dbReference type="AlphaFoldDB" id="A0A0D3IMP9"/>
<evidence type="ECO:0000256" key="1">
    <source>
        <dbReference type="ARBA" id="ARBA00007462"/>
    </source>
</evidence>
<keyword evidence="4" id="KW-1185">Reference proteome</keyword>
<dbReference type="OMA" id="RERFMGF"/>
<evidence type="ECO:0000256" key="2">
    <source>
        <dbReference type="SAM" id="MobiDB-lite"/>
    </source>
</evidence>
<name>A0A0D3IMP9_EMIH1</name>
<dbReference type="EnsemblProtists" id="EOD12534">
    <property type="protein sequence ID" value="EOD12534"/>
    <property type="gene ID" value="EMIHUDRAFT_459660"/>
</dbReference>
<evidence type="ECO:0000313" key="3">
    <source>
        <dbReference type="EnsemblProtists" id="EOD12534"/>
    </source>
</evidence>
<dbReference type="InterPro" id="IPR012459">
    <property type="entry name" value="Rrp15"/>
</dbReference>
<reference evidence="4" key="1">
    <citation type="journal article" date="2013" name="Nature">
        <title>Pan genome of the phytoplankton Emiliania underpins its global distribution.</title>
        <authorList>
            <person name="Read B.A."/>
            <person name="Kegel J."/>
            <person name="Klute M.J."/>
            <person name="Kuo A."/>
            <person name="Lefebvre S.C."/>
            <person name="Maumus F."/>
            <person name="Mayer C."/>
            <person name="Miller J."/>
            <person name="Monier A."/>
            <person name="Salamov A."/>
            <person name="Young J."/>
            <person name="Aguilar M."/>
            <person name="Claverie J.M."/>
            <person name="Frickenhaus S."/>
            <person name="Gonzalez K."/>
            <person name="Herman E.K."/>
            <person name="Lin Y.C."/>
            <person name="Napier J."/>
            <person name="Ogata H."/>
            <person name="Sarno A.F."/>
            <person name="Shmutz J."/>
            <person name="Schroeder D."/>
            <person name="de Vargas C."/>
            <person name="Verret F."/>
            <person name="von Dassow P."/>
            <person name="Valentin K."/>
            <person name="Van de Peer Y."/>
            <person name="Wheeler G."/>
            <person name="Dacks J.B."/>
            <person name="Delwiche C.F."/>
            <person name="Dyhrman S.T."/>
            <person name="Glockner G."/>
            <person name="John U."/>
            <person name="Richards T."/>
            <person name="Worden A.Z."/>
            <person name="Zhang X."/>
            <person name="Grigoriev I.V."/>
            <person name="Allen A.E."/>
            <person name="Bidle K."/>
            <person name="Borodovsky M."/>
            <person name="Bowler C."/>
            <person name="Brownlee C."/>
            <person name="Cock J.M."/>
            <person name="Elias M."/>
            <person name="Gladyshev V.N."/>
            <person name="Groth M."/>
            <person name="Guda C."/>
            <person name="Hadaegh A."/>
            <person name="Iglesias-Rodriguez M.D."/>
            <person name="Jenkins J."/>
            <person name="Jones B.M."/>
            <person name="Lawson T."/>
            <person name="Leese F."/>
            <person name="Lindquist E."/>
            <person name="Lobanov A."/>
            <person name="Lomsadze A."/>
            <person name="Malik S.B."/>
            <person name="Marsh M.E."/>
            <person name="Mackinder L."/>
            <person name="Mock T."/>
            <person name="Mueller-Roeber B."/>
            <person name="Pagarete A."/>
            <person name="Parker M."/>
            <person name="Probert I."/>
            <person name="Quesneville H."/>
            <person name="Raines C."/>
            <person name="Rensing S.A."/>
            <person name="Riano-Pachon D.M."/>
            <person name="Richier S."/>
            <person name="Rokitta S."/>
            <person name="Shiraiwa Y."/>
            <person name="Soanes D.M."/>
            <person name="van der Giezen M."/>
            <person name="Wahlund T.M."/>
            <person name="Williams B."/>
            <person name="Wilson W."/>
            <person name="Wolfe G."/>
            <person name="Wurch L.L."/>
        </authorList>
    </citation>
    <scope>NUCLEOTIDE SEQUENCE</scope>
</reference>
<dbReference type="KEGG" id="ehx:EMIHUDRAFT_459660"/>
<dbReference type="Proteomes" id="UP000013827">
    <property type="component" value="Unassembled WGS sequence"/>
</dbReference>
<evidence type="ECO:0008006" key="5">
    <source>
        <dbReference type="Google" id="ProtNLM"/>
    </source>
</evidence>
<dbReference type="PaxDb" id="2903-EOD12534"/>
<dbReference type="Pfam" id="PF07890">
    <property type="entry name" value="Rrp15p"/>
    <property type="match status" value="1"/>
</dbReference>
<dbReference type="GO" id="GO:0000460">
    <property type="term" value="P:maturation of 5.8S rRNA"/>
    <property type="evidence" value="ECO:0007669"/>
    <property type="project" value="TreeGrafter"/>
</dbReference>
<feature type="compositionally biased region" description="Basic and acidic residues" evidence="2">
    <location>
        <begin position="41"/>
        <end position="52"/>
    </location>
</feature>
<dbReference type="eggNOG" id="ENOG502SD79">
    <property type="taxonomic scope" value="Eukaryota"/>
</dbReference>
<sequence length="221" mass="22959">MAHAGPKVSLADVAARLLEQPLPSSSGGAPILARRSSAVRQIDDAKREEREAAAISRAKRSLATQAHTTLRTGADASSAVLERQLKKIATRGVVQLFNAVRAAQKEAPEAAPTKAKRQRRDPGAATAPPAAAPLDLSRDSFLDILRRGTGGAKAGAPSSSAAFLRDDFMLGESKSKHWGSSQHSRSSQLASDDAAMGCSSVCRSACLLSPLSPSEAPNSLG</sequence>
<accession>A0A0D3IMP9</accession>
<dbReference type="PANTHER" id="PTHR13245:SF14">
    <property type="entry name" value="RRP15-LIKE PROTEIN"/>
    <property type="match status" value="1"/>
</dbReference>
<protein>
    <recommendedName>
        <fullName evidence="5">RRP15-like protein</fullName>
    </recommendedName>
</protein>
<proteinExistence type="inferred from homology"/>
<feature type="region of interest" description="Disordered" evidence="2">
    <location>
        <begin position="23"/>
        <end position="58"/>
    </location>
</feature>